<organism evidence="1 2">
    <name type="scientific">Micromonospora sicca</name>
    <dbReference type="NCBI Taxonomy" id="2202420"/>
    <lineage>
        <taxon>Bacteria</taxon>
        <taxon>Bacillati</taxon>
        <taxon>Actinomycetota</taxon>
        <taxon>Actinomycetes</taxon>
        <taxon>Micromonosporales</taxon>
        <taxon>Micromonosporaceae</taxon>
        <taxon>Micromonospora</taxon>
    </lineage>
</organism>
<protein>
    <submittedName>
        <fullName evidence="1">Uncharacterized protein</fullName>
    </submittedName>
</protein>
<gene>
    <name evidence="1" type="ORF">U2F25_09525</name>
</gene>
<comment type="caution">
    <text evidence="1">The sequence shown here is derived from an EMBL/GenBank/DDBJ whole genome shotgun (WGS) entry which is preliminary data.</text>
</comment>
<sequence length="59" mass="6516">MRWLLLIIPGGTAAMTVPFLIARALVRRDTTATFEASVVGELQVLAADANHQPRRELTR</sequence>
<dbReference type="RefSeq" id="WP_322439994.1">
    <property type="nucleotide sequence ID" value="NZ_JAXOTQ010000009.1"/>
</dbReference>
<evidence type="ECO:0000313" key="2">
    <source>
        <dbReference type="Proteomes" id="UP001290101"/>
    </source>
</evidence>
<accession>A0ABU5JAS6</accession>
<name>A0ABU5JAS6_9ACTN</name>
<reference evidence="1 2" key="1">
    <citation type="submission" date="2023-12" db="EMBL/GenBank/DDBJ databases">
        <title>Micromonospora sp. nov., isolated from Atacama Desert.</title>
        <authorList>
            <person name="Carro L."/>
            <person name="Golinska P."/>
            <person name="Klenk H.-P."/>
            <person name="Goodfellow M."/>
        </authorList>
    </citation>
    <scope>NUCLEOTIDE SEQUENCE [LARGE SCALE GENOMIC DNA]</scope>
    <source>
        <strain evidence="1 2">4G53</strain>
    </source>
</reference>
<dbReference type="EMBL" id="JAXOTQ010000009">
    <property type="protein sequence ID" value="MDZ5489703.1"/>
    <property type="molecule type" value="Genomic_DNA"/>
</dbReference>
<dbReference type="Proteomes" id="UP001290101">
    <property type="component" value="Unassembled WGS sequence"/>
</dbReference>
<keyword evidence="2" id="KW-1185">Reference proteome</keyword>
<evidence type="ECO:0000313" key="1">
    <source>
        <dbReference type="EMBL" id="MDZ5489703.1"/>
    </source>
</evidence>
<proteinExistence type="predicted"/>